<evidence type="ECO:0000313" key="6">
    <source>
        <dbReference type="EMBL" id="RPD52435.1"/>
    </source>
</evidence>
<dbReference type="EMBL" id="ML122362">
    <property type="protein sequence ID" value="RPD52435.1"/>
    <property type="molecule type" value="Genomic_DNA"/>
</dbReference>
<dbReference type="GO" id="GO:0008270">
    <property type="term" value="F:zinc ion binding"/>
    <property type="evidence" value="ECO:0007669"/>
    <property type="project" value="UniProtKB-KW"/>
</dbReference>
<accession>A0A5C2RPI7</accession>
<proteinExistence type="predicted"/>
<keyword evidence="7" id="KW-1185">Reference proteome</keyword>
<comment type="subcellular location">
    <subcellularLocation>
        <location evidence="1">Nucleus</location>
    </subcellularLocation>
</comment>
<protein>
    <submittedName>
        <fullName evidence="6">Uncharacterized protein</fullName>
    </submittedName>
</protein>
<evidence type="ECO:0000256" key="4">
    <source>
        <dbReference type="ARBA" id="ARBA00022833"/>
    </source>
</evidence>
<name>A0A5C2RPI7_9APHY</name>
<keyword evidence="2" id="KW-0479">Metal-binding</keyword>
<feature type="non-terminal residue" evidence="6">
    <location>
        <position position="165"/>
    </location>
</feature>
<dbReference type="SUPFAM" id="SSF53098">
    <property type="entry name" value="Ribonuclease H-like"/>
    <property type="match status" value="1"/>
</dbReference>
<dbReference type="PANTHER" id="PTHR46481:SF10">
    <property type="entry name" value="ZINC FINGER BED DOMAIN-CONTAINING PROTEIN 39"/>
    <property type="match status" value="1"/>
</dbReference>
<keyword evidence="4" id="KW-0862">Zinc</keyword>
<gene>
    <name evidence="6" type="ORF">L227DRAFT_468948</name>
</gene>
<sequence length="165" mass="18794">LSNKVWHTPLIRSELARLAQNEELNSKVLVRAVDTRWNTYTDVLERGIDLQDILTELCDQAQFNKGSGRSRGSGMRLRELILVDEEWTLLEQLHRLLAPFAFATKQMSSSAHARVHEVLPYFDILTAHLDDFADDTTLHPAVCAAAQHGRIILNLYYSHTDESII</sequence>
<evidence type="ECO:0000313" key="7">
    <source>
        <dbReference type="Proteomes" id="UP000313359"/>
    </source>
</evidence>
<evidence type="ECO:0000256" key="2">
    <source>
        <dbReference type="ARBA" id="ARBA00022723"/>
    </source>
</evidence>
<dbReference type="Proteomes" id="UP000313359">
    <property type="component" value="Unassembled WGS sequence"/>
</dbReference>
<keyword evidence="5" id="KW-0539">Nucleus</keyword>
<dbReference type="PANTHER" id="PTHR46481">
    <property type="entry name" value="ZINC FINGER BED DOMAIN-CONTAINING PROTEIN 4"/>
    <property type="match status" value="1"/>
</dbReference>
<dbReference type="OrthoDB" id="3359487at2759"/>
<keyword evidence="3" id="KW-0863">Zinc-finger</keyword>
<dbReference type="GO" id="GO:0005634">
    <property type="term" value="C:nucleus"/>
    <property type="evidence" value="ECO:0007669"/>
    <property type="project" value="UniProtKB-SubCell"/>
</dbReference>
<dbReference type="AlphaFoldDB" id="A0A5C2RPI7"/>
<evidence type="ECO:0000256" key="3">
    <source>
        <dbReference type="ARBA" id="ARBA00022771"/>
    </source>
</evidence>
<organism evidence="6 7">
    <name type="scientific">Lentinus tigrinus ALCF2SS1-6</name>
    <dbReference type="NCBI Taxonomy" id="1328759"/>
    <lineage>
        <taxon>Eukaryota</taxon>
        <taxon>Fungi</taxon>
        <taxon>Dikarya</taxon>
        <taxon>Basidiomycota</taxon>
        <taxon>Agaricomycotina</taxon>
        <taxon>Agaricomycetes</taxon>
        <taxon>Polyporales</taxon>
        <taxon>Polyporaceae</taxon>
        <taxon>Lentinus</taxon>
    </lineage>
</organism>
<evidence type="ECO:0000256" key="5">
    <source>
        <dbReference type="ARBA" id="ARBA00023242"/>
    </source>
</evidence>
<evidence type="ECO:0000256" key="1">
    <source>
        <dbReference type="ARBA" id="ARBA00004123"/>
    </source>
</evidence>
<dbReference type="InterPro" id="IPR052035">
    <property type="entry name" value="ZnF_BED_domain_contain"/>
</dbReference>
<feature type="non-terminal residue" evidence="6">
    <location>
        <position position="1"/>
    </location>
</feature>
<dbReference type="InterPro" id="IPR012337">
    <property type="entry name" value="RNaseH-like_sf"/>
</dbReference>
<reference evidence="6" key="1">
    <citation type="journal article" date="2018" name="Genome Biol. Evol.">
        <title>Genomics and development of Lentinus tigrinus, a white-rot wood-decaying mushroom with dimorphic fruiting bodies.</title>
        <authorList>
            <person name="Wu B."/>
            <person name="Xu Z."/>
            <person name="Knudson A."/>
            <person name="Carlson A."/>
            <person name="Chen N."/>
            <person name="Kovaka S."/>
            <person name="LaButti K."/>
            <person name="Lipzen A."/>
            <person name="Pennachio C."/>
            <person name="Riley R."/>
            <person name="Schakwitz W."/>
            <person name="Umezawa K."/>
            <person name="Ohm R.A."/>
            <person name="Grigoriev I.V."/>
            <person name="Nagy L.G."/>
            <person name="Gibbons J."/>
            <person name="Hibbett D."/>
        </authorList>
    </citation>
    <scope>NUCLEOTIDE SEQUENCE [LARGE SCALE GENOMIC DNA]</scope>
    <source>
        <strain evidence="6">ALCF2SS1-6</strain>
    </source>
</reference>